<proteinExistence type="predicted"/>
<dbReference type="AlphaFoldDB" id="A0A1P9WT74"/>
<protein>
    <submittedName>
        <fullName evidence="1">Uncharacterized protein</fullName>
    </submittedName>
</protein>
<evidence type="ECO:0000313" key="2">
    <source>
        <dbReference type="Proteomes" id="UP000187941"/>
    </source>
</evidence>
<gene>
    <name evidence="1" type="ORF">AWR27_03765</name>
</gene>
<dbReference type="RefSeq" id="WP_077129972.1">
    <property type="nucleotide sequence ID" value="NZ_CP014263.1"/>
</dbReference>
<organism evidence="1 2">
    <name type="scientific">Spirosoma montaniterrae</name>
    <dbReference type="NCBI Taxonomy" id="1178516"/>
    <lineage>
        <taxon>Bacteria</taxon>
        <taxon>Pseudomonadati</taxon>
        <taxon>Bacteroidota</taxon>
        <taxon>Cytophagia</taxon>
        <taxon>Cytophagales</taxon>
        <taxon>Cytophagaceae</taxon>
        <taxon>Spirosoma</taxon>
    </lineage>
</organism>
<dbReference type="KEGG" id="smon:AWR27_03765"/>
<dbReference type="STRING" id="1178516.AWR27_03765"/>
<accession>A0A1P9WT74</accession>
<evidence type="ECO:0000313" key="1">
    <source>
        <dbReference type="EMBL" id="AQG78533.1"/>
    </source>
</evidence>
<keyword evidence="2" id="KW-1185">Reference proteome</keyword>
<sequence length="94" mass="9766">MTNFSITHLSLVTVLLLGGLLACQPQEPVLAPTPSGARISAASLIPGVEVVGLTETISGYGYDQLAHAFDRLLLGLPSPTSAADELRYNGPCNC</sequence>
<reference evidence="1 2" key="1">
    <citation type="submission" date="2016-01" db="EMBL/GenBank/DDBJ databases">
        <authorList>
            <person name="Oliw E.H."/>
        </authorList>
    </citation>
    <scope>NUCLEOTIDE SEQUENCE [LARGE SCALE GENOMIC DNA]</scope>
    <source>
        <strain evidence="1 2">DY10</strain>
    </source>
</reference>
<name>A0A1P9WT74_9BACT</name>
<dbReference type="Proteomes" id="UP000187941">
    <property type="component" value="Chromosome"/>
</dbReference>
<dbReference type="EMBL" id="CP014263">
    <property type="protein sequence ID" value="AQG78533.1"/>
    <property type="molecule type" value="Genomic_DNA"/>
</dbReference>